<gene>
    <name evidence="3" type="ORF">H9Q08_05460</name>
</gene>
<evidence type="ECO:0000256" key="2">
    <source>
        <dbReference type="SAM" id="Phobius"/>
    </source>
</evidence>
<proteinExistence type="predicted"/>
<dbReference type="EMBL" id="JACSGT010000001">
    <property type="protein sequence ID" value="MCF2218745.1"/>
    <property type="molecule type" value="Genomic_DNA"/>
</dbReference>
<keyword evidence="2" id="KW-0472">Membrane</keyword>
<reference evidence="3" key="1">
    <citation type="submission" date="2021-08" db="EMBL/GenBank/DDBJ databases">
        <title>Complete genome sequence of Chryseobacterium sp strain PS-8.</title>
        <authorList>
            <person name="Das S.K."/>
        </authorList>
    </citation>
    <scope>NUCLEOTIDE SEQUENCE</scope>
    <source>
        <strain evidence="3">PS-8</strain>
    </source>
</reference>
<feature type="coiled-coil region" evidence="1">
    <location>
        <begin position="64"/>
        <end position="108"/>
    </location>
</feature>
<dbReference type="Proteomes" id="UP001430374">
    <property type="component" value="Unassembled WGS sequence"/>
</dbReference>
<organism evidence="3 4">
    <name type="scientific">Chryseobacterium indicum</name>
    <dbReference type="NCBI Taxonomy" id="2766954"/>
    <lineage>
        <taxon>Bacteria</taxon>
        <taxon>Pseudomonadati</taxon>
        <taxon>Bacteroidota</taxon>
        <taxon>Flavobacteriia</taxon>
        <taxon>Flavobacteriales</taxon>
        <taxon>Weeksellaceae</taxon>
        <taxon>Chryseobacterium group</taxon>
        <taxon>Chryseobacterium</taxon>
    </lineage>
</organism>
<feature type="transmembrane region" description="Helical" evidence="2">
    <location>
        <begin position="12"/>
        <end position="30"/>
    </location>
</feature>
<evidence type="ECO:0000256" key="1">
    <source>
        <dbReference type="SAM" id="Coils"/>
    </source>
</evidence>
<keyword evidence="4" id="KW-1185">Reference proteome</keyword>
<accession>A0ABS9C383</accession>
<evidence type="ECO:0000313" key="3">
    <source>
        <dbReference type="EMBL" id="MCF2218745.1"/>
    </source>
</evidence>
<evidence type="ECO:0000313" key="4">
    <source>
        <dbReference type="Proteomes" id="UP001430374"/>
    </source>
</evidence>
<comment type="caution">
    <text evidence="3">The sequence shown here is derived from an EMBL/GenBank/DDBJ whole genome shotgun (WGS) entry which is preliminary data.</text>
</comment>
<protein>
    <submittedName>
        <fullName evidence="3">Uncharacterized protein</fullName>
    </submittedName>
</protein>
<sequence>MTNTMDNYTMIISIAGFALILLLVTLIIIFERIQKQFVKDYEQLLILKDWYEKVSEEANRSYIIESVEKRGHEVINQLDKLNSNFIEIQEKQKKLQEEQQKLHSNLLKEHELLNEYFENYS</sequence>
<dbReference type="RefSeq" id="WP_235130452.1">
    <property type="nucleotide sequence ID" value="NZ_JACSGT010000001.1"/>
</dbReference>
<keyword evidence="2" id="KW-0812">Transmembrane</keyword>
<name>A0ABS9C383_9FLAO</name>
<keyword evidence="2" id="KW-1133">Transmembrane helix</keyword>
<keyword evidence="1" id="KW-0175">Coiled coil</keyword>